<reference evidence="11" key="2">
    <citation type="journal article" date="2020" name="Nat. Commun.">
        <title>Large-scale genome sequencing of mycorrhizal fungi provides insights into the early evolution of symbiotic traits.</title>
        <authorList>
            <person name="Miyauchi S."/>
            <person name="Kiss E."/>
            <person name="Kuo A."/>
            <person name="Drula E."/>
            <person name="Kohler A."/>
            <person name="Sanchez-Garcia M."/>
            <person name="Morin E."/>
            <person name="Andreopoulos B."/>
            <person name="Barry K.W."/>
            <person name="Bonito G."/>
            <person name="Buee M."/>
            <person name="Carver A."/>
            <person name="Chen C."/>
            <person name="Cichocki N."/>
            <person name="Clum A."/>
            <person name="Culley D."/>
            <person name="Crous P.W."/>
            <person name="Fauchery L."/>
            <person name="Girlanda M."/>
            <person name="Hayes R.D."/>
            <person name="Keri Z."/>
            <person name="LaButti K."/>
            <person name="Lipzen A."/>
            <person name="Lombard V."/>
            <person name="Magnuson J."/>
            <person name="Maillard F."/>
            <person name="Murat C."/>
            <person name="Nolan M."/>
            <person name="Ohm R.A."/>
            <person name="Pangilinan J."/>
            <person name="Pereira M.F."/>
            <person name="Perotto S."/>
            <person name="Peter M."/>
            <person name="Pfister S."/>
            <person name="Riley R."/>
            <person name="Sitrit Y."/>
            <person name="Stielow J.B."/>
            <person name="Szollosi G."/>
            <person name="Zifcakova L."/>
            <person name="Stursova M."/>
            <person name="Spatafora J.W."/>
            <person name="Tedersoo L."/>
            <person name="Vaario L.M."/>
            <person name="Yamada A."/>
            <person name="Yan M."/>
            <person name="Wang P."/>
            <person name="Xu J."/>
            <person name="Bruns T."/>
            <person name="Baldrian P."/>
            <person name="Vilgalys R."/>
            <person name="Dunand C."/>
            <person name="Henrissat B."/>
            <person name="Grigoriev I.V."/>
            <person name="Hibbett D."/>
            <person name="Nagy L.G."/>
            <person name="Martin F.M."/>
        </authorList>
    </citation>
    <scope>NUCLEOTIDE SEQUENCE</scope>
    <source>
        <strain evidence="11">BED1</strain>
    </source>
</reference>
<feature type="transmembrane region" description="Helical" evidence="9">
    <location>
        <begin position="237"/>
        <end position="258"/>
    </location>
</feature>
<feature type="transmembrane region" description="Helical" evidence="9">
    <location>
        <begin position="196"/>
        <end position="217"/>
    </location>
</feature>
<accession>A0AAD4GKA5</accession>
<sequence length="468" mass="50573">MVLLYGAIGTGVPHDEHRGGEESNEDSALLGNEAVSKPREGHASIISSVSNLSNTIIGSGMLTFPLAMASAGIIPGMITCAFSGAVCGFGLYLLTRCAPATPHRRSSFFAVSQLTFPQAAVLFDAAVAIKCFGVSVSYLIIIKSLMPNVVASIYHDLTSPDTNPPEWTLSGRNWVILIMVLLAPLSFLRKLDSLRYASYVAMFSVVYLVTIVITCYFRPLEGVPPAGEIHWIHFKPGFVATLPVQIFSFTCAQNIFPIYNELRTNSQQRLNTIVGTSIGGTVIIYEVIAIFGYLTFGSNVGANIIAMYPPTSLFIAVGQLAIVTLITFSYCLQVQPCRNCLDKIFNGKALVKRAGEGELDEHVGGDMTVLKHVLLTGAILLSGFVIAYNVDDLELVLSFVGSTGSTTVSFILPGLLFWKLTKDDPRVSRLLNKSALALAVYGGFVFVFCFGFNIYRVVYPSSSKGLSH</sequence>
<evidence type="ECO:0000256" key="7">
    <source>
        <dbReference type="ARBA" id="ARBA00022989"/>
    </source>
</evidence>
<dbReference type="GO" id="GO:0005313">
    <property type="term" value="F:L-glutamate transmembrane transporter activity"/>
    <property type="evidence" value="ECO:0007669"/>
    <property type="project" value="TreeGrafter"/>
</dbReference>
<keyword evidence="4" id="KW-0926">Vacuole</keyword>
<evidence type="ECO:0000256" key="6">
    <source>
        <dbReference type="ARBA" id="ARBA00022970"/>
    </source>
</evidence>
<feature type="transmembrane region" description="Helical" evidence="9">
    <location>
        <begin position="171"/>
        <end position="189"/>
    </location>
</feature>
<gene>
    <name evidence="11" type="ORF">L210DRAFT_3471233</name>
</gene>
<evidence type="ECO:0000256" key="3">
    <source>
        <dbReference type="ARBA" id="ARBA00022448"/>
    </source>
</evidence>
<dbReference type="GO" id="GO:0005290">
    <property type="term" value="F:L-histidine transmembrane transporter activity"/>
    <property type="evidence" value="ECO:0007669"/>
    <property type="project" value="TreeGrafter"/>
</dbReference>
<evidence type="ECO:0000313" key="12">
    <source>
        <dbReference type="Proteomes" id="UP001194468"/>
    </source>
</evidence>
<comment type="caution">
    <text evidence="11">The sequence shown here is derived from an EMBL/GenBank/DDBJ whole genome shotgun (WGS) entry which is preliminary data.</text>
</comment>
<feature type="transmembrane region" description="Helical" evidence="9">
    <location>
        <begin position="373"/>
        <end position="390"/>
    </location>
</feature>
<reference evidence="11" key="1">
    <citation type="submission" date="2019-10" db="EMBL/GenBank/DDBJ databases">
        <authorList>
            <consortium name="DOE Joint Genome Institute"/>
            <person name="Kuo A."/>
            <person name="Miyauchi S."/>
            <person name="Kiss E."/>
            <person name="Drula E."/>
            <person name="Kohler A."/>
            <person name="Sanchez-Garcia M."/>
            <person name="Andreopoulos B."/>
            <person name="Barry K.W."/>
            <person name="Bonito G."/>
            <person name="Buee M."/>
            <person name="Carver A."/>
            <person name="Chen C."/>
            <person name="Cichocki N."/>
            <person name="Clum A."/>
            <person name="Culley D."/>
            <person name="Crous P.W."/>
            <person name="Fauchery L."/>
            <person name="Girlanda M."/>
            <person name="Hayes R."/>
            <person name="Keri Z."/>
            <person name="LaButti K."/>
            <person name="Lipzen A."/>
            <person name="Lombard V."/>
            <person name="Magnuson J."/>
            <person name="Maillard F."/>
            <person name="Morin E."/>
            <person name="Murat C."/>
            <person name="Nolan M."/>
            <person name="Ohm R."/>
            <person name="Pangilinan J."/>
            <person name="Pereira M."/>
            <person name="Perotto S."/>
            <person name="Peter M."/>
            <person name="Riley R."/>
            <person name="Sitrit Y."/>
            <person name="Stielow B."/>
            <person name="Szollosi G."/>
            <person name="Zifcakova L."/>
            <person name="Stursova M."/>
            <person name="Spatafora J.W."/>
            <person name="Tedersoo L."/>
            <person name="Vaario L.-M."/>
            <person name="Yamada A."/>
            <person name="Yan M."/>
            <person name="Wang P."/>
            <person name="Xu J."/>
            <person name="Bruns T."/>
            <person name="Baldrian P."/>
            <person name="Vilgalys R."/>
            <person name="Henrissat B."/>
            <person name="Grigoriev I.V."/>
            <person name="Hibbett D."/>
            <person name="Nagy L.G."/>
            <person name="Martin F.M."/>
        </authorList>
    </citation>
    <scope>NUCLEOTIDE SEQUENCE</scope>
    <source>
        <strain evidence="11">BED1</strain>
    </source>
</reference>
<keyword evidence="6" id="KW-0029">Amino-acid transport</keyword>
<dbReference type="PANTHER" id="PTHR22950:SF678">
    <property type="entry name" value="VACUOLAR AMINO ACID TRANSPORTER 5-RELATED"/>
    <property type="match status" value="1"/>
</dbReference>
<comment type="similarity">
    <text evidence="2">Belongs to the amino acid/polyamine transporter 2 family.</text>
</comment>
<evidence type="ECO:0000259" key="10">
    <source>
        <dbReference type="Pfam" id="PF01490"/>
    </source>
</evidence>
<keyword evidence="3" id="KW-0813">Transport</keyword>
<proteinExistence type="inferred from homology"/>
<dbReference type="GO" id="GO:0000329">
    <property type="term" value="C:fungal-type vacuole membrane"/>
    <property type="evidence" value="ECO:0007669"/>
    <property type="project" value="TreeGrafter"/>
</dbReference>
<keyword evidence="8 9" id="KW-0472">Membrane</keyword>
<feature type="domain" description="Amino acid transporter transmembrane" evidence="10">
    <location>
        <begin position="43"/>
        <end position="438"/>
    </location>
</feature>
<dbReference type="AlphaFoldDB" id="A0AAD4GKA5"/>
<dbReference type="Proteomes" id="UP001194468">
    <property type="component" value="Unassembled WGS sequence"/>
</dbReference>
<evidence type="ECO:0000256" key="5">
    <source>
        <dbReference type="ARBA" id="ARBA00022692"/>
    </source>
</evidence>
<name>A0AAD4GKA5_BOLED</name>
<evidence type="ECO:0000256" key="9">
    <source>
        <dbReference type="SAM" id="Phobius"/>
    </source>
</evidence>
<dbReference type="EMBL" id="WHUW01000003">
    <property type="protein sequence ID" value="KAF8448993.1"/>
    <property type="molecule type" value="Genomic_DNA"/>
</dbReference>
<evidence type="ECO:0000256" key="2">
    <source>
        <dbReference type="ARBA" id="ARBA00008066"/>
    </source>
</evidence>
<evidence type="ECO:0000256" key="4">
    <source>
        <dbReference type="ARBA" id="ARBA00022554"/>
    </source>
</evidence>
<keyword evidence="7 9" id="KW-1133">Transmembrane helix</keyword>
<dbReference type="GO" id="GO:0061459">
    <property type="term" value="F:L-arginine transmembrane transporter activity"/>
    <property type="evidence" value="ECO:0007669"/>
    <property type="project" value="TreeGrafter"/>
</dbReference>
<organism evidence="11 12">
    <name type="scientific">Boletus edulis BED1</name>
    <dbReference type="NCBI Taxonomy" id="1328754"/>
    <lineage>
        <taxon>Eukaryota</taxon>
        <taxon>Fungi</taxon>
        <taxon>Dikarya</taxon>
        <taxon>Basidiomycota</taxon>
        <taxon>Agaricomycotina</taxon>
        <taxon>Agaricomycetes</taxon>
        <taxon>Agaricomycetidae</taxon>
        <taxon>Boletales</taxon>
        <taxon>Boletineae</taxon>
        <taxon>Boletaceae</taxon>
        <taxon>Boletoideae</taxon>
        <taxon>Boletus</taxon>
    </lineage>
</organism>
<feature type="transmembrane region" description="Helical" evidence="9">
    <location>
        <begin position="73"/>
        <end position="94"/>
    </location>
</feature>
<feature type="transmembrane region" description="Helical" evidence="9">
    <location>
        <begin position="313"/>
        <end position="332"/>
    </location>
</feature>
<protein>
    <submittedName>
        <fullName evidence="11">Transmembrane amino acid transporter protein-domain-containing protein</fullName>
    </submittedName>
</protein>
<dbReference type="PANTHER" id="PTHR22950">
    <property type="entry name" value="AMINO ACID TRANSPORTER"/>
    <property type="match status" value="1"/>
</dbReference>
<comment type="subcellular location">
    <subcellularLocation>
        <location evidence="1">Vacuole membrane</location>
        <topology evidence="1">Multi-pass membrane protein</topology>
    </subcellularLocation>
</comment>
<feature type="transmembrane region" description="Helical" evidence="9">
    <location>
        <begin position="396"/>
        <end position="418"/>
    </location>
</feature>
<evidence type="ECO:0000256" key="8">
    <source>
        <dbReference type="ARBA" id="ARBA00023136"/>
    </source>
</evidence>
<evidence type="ECO:0000256" key="1">
    <source>
        <dbReference type="ARBA" id="ARBA00004128"/>
    </source>
</evidence>
<dbReference type="InterPro" id="IPR013057">
    <property type="entry name" value="AA_transpt_TM"/>
</dbReference>
<dbReference type="GO" id="GO:0015189">
    <property type="term" value="F:L-lysine transmembrane transporter activity"/>
    <property type="evidence" value="ECO:0007669"/>
    <property type="project" value="TreeGrafter"/>
</dbReference>
<dbReference type="GO" id="GO:0005302">
    <property type="term" value="F:L-tyrosine transmembrane transporter activity"/>
    <property type="evidence" value="ECO:0007669"/>
    <property type="project" value="TreeGrafter"/>
</dbReference>
<dbReference type="Pfam" id="PF01490">
    <property type="entry name" value="Aa_trans"/>
    <property type="match status" value="1"/>
</dbReference>
<keyword evidence="12" id="KW-1185">Reference proteome</keyword>
<feature type="transmembrane region" description="Helical" evidence="9">
    <location>
        <begin position="430"/>
        <end position="455"/>
    </location>
</feature>
<evidence type="ECO:0000313" key="11">
    <source>
        <dbReference type="EMBL" id="KAF8448993.1"/>
    </source>
</evidence>
<dbReference type="GO" id="GO:0015194">
    <property type="term" value="F:L-serine transmembrane transporter activity"/>
    <property type="evidence" value="ECO:0007669"/>
    <property type="project" value="TreeGrafter"/>
</dbReference>
<keyword evidence="5 9" id="KW-0812">Transmembrane</keyword>
<feature type="transmembrane region" description="Helical" evidence="9">
    <location>
        <begin position="270"/>
        <end position="293"/>
    </location>
</feature>